<proteinExistence type="predicted"/>
<dbReference type="PANTHER" id="PTHR13260:SF0">
    <property type="entry name" value="ANAPHASE-PROMOTING COMPLEX SUBUNIT 4"/>
    <property type="match status" value="1"/>
</dbReference>
<evidence type="ECO:0000313" key="9">
    <source>
        <dbReference type="WBParaSite" id="PSAMB.scaffold8074size6662.g30910.t1"/>
    </source>
</evidence>
<dbReference type="GO" id="GO:0005680">
    <property type="term" value="C:anaphase-promoting complex"/>
    <property type="evidence" value="ECO:0007669"/>
    <property type="project" value="InterPro"/>
</dbReference>
<evidence type="ECO:0000256" key="5">
    <source>
        <dbReference type="ARBA" id="ARBA00023306"/>
    </source>
</evidence>
<reference evidence="9" key="1">
    <citation type="submission" date="2022-11" db="UniProtKB">
        <authorList>
            <consortium name="WormBaseParasite"/>
        </authorList>
    </citation>
    <scope>IDENTIFICATION</scope>
</reference>
<evidence type="ECO:0000256" key="4">
    <source>
        <dbReference type="ARBA" id="ARBA00022786"/>
    </source>
</evidence>
<dbReference type="GO" id="GO:0034399">
    <property type="term" value="C:nuclear periphery"/>
    <property type="evidence" value="ECO:0007669"/>
    <property type="project" value="TreeGrafter"/>
</dbReference>
<protein>
    <recommendedName>
        <fullName evidence="1">Anaphase-promoting complex subunit 4</fullName>
    </recommendedName>
</protein>
<sequence>MIPFLAVGVEKLSWTAAPACEAQTSPPSTSGSTNSLPDSARDSATISLPAFSEEKDRKVALSSSYYEAMAPASLSSVLAVALTDARIELVAAGLLPLLVVDLKSLTGIKSDIRIEDLRYSPTDRQLLVAFVADFPDKGAFVSKVDTSACVALSSPFVSKLTSRYAKLVHTLDYIGQVYEKLRDSWEDLLHEMDVKFVSFAREKLLADGGCVGDDLLVLLLLGTASAEIETFLLHTLGEKGVKKATSFVDTTYRKLLDLLALHLHSAAAALVHHSAELAHDWAELSGTDHDEEMDNCRAMLQAAVELALKGAEMRTVTTLSRRQLTAFFRWLHYALLTVSKEHVPADLSAIDGDFLVQFIRETFMVEYSGETPGRPLFSLEKVGQYLHPGPLAMPLNLERSPWTDLMTSLPVDCVFKCDSAASLADAVTNANRTVNAAVAHMSKSFGECPKLVEFVRVASLGGDAHAKMQFFARTGADESSSSSSLGVCSLIDRSLLTISAITTDGLLTSIQTVDWRSMDLTCCDMDYYKDEQCFLIVRREDDEEYRRVRVDFDRPFSGLSAENSAIVGSGDCDGLYVSGPRCVGMVLSQSRTRVKLFDTEPEDLANRSSLSNEGIISD</sequence>
<name>A0A914XHA6_9BILA</name>
<keyword evidence="5" id="KW-0131">Cell cycle</keyword>
<dbReference type="InterPro" id="IPR024790">
    <property type="entry name" value="APC4_long_dom"/>
</dbReference>
<dbReference type="GO" id="GO:0051301">
    <property type="term" value="P:cell division"/>
    <property type="evidence" value="ECO:0007669"/>
    <property type="project" value="UniProtKB-KW"/>
</dbReference>
<evidence type="ECO:0000313" key="8">
    <source>
        <dbReference type="Proteomes" id="UP000887566"/>
    </source>
</evidence>
<feature type="region of interest" description="Disordered" evidence="6">
    <location>
        <begin position="20"/>
        <end position="40"/>
    </location>
</feature>
<evidence type="ECO:0000256" key="2">
    <source>
        <dbReference type="ARBA" id="ARBA00022618"/>
    </source>
</evidence>
<dbReference type="GO" id="GO:0031145">
    <property type="term" value="P:anaphase-promoting complex-dependent catabolic process"/>
    <property type="evidence" value="ECO:0007669"/>
    <property type="project" value="InterPro"/>
</dbReference>
<dbReference type="Pfam" id="PF12896">
    <property type="entry name" value="ANAPC4"/>
    <property type="match status" value="1"/>
</dbReference>
<evidence type="ECO:0000256" key="3">
    <source>
        <dbReference type="ARBA" id="ARBA00022776"/>
    </source>
</evidence>
<keyword evidence="8" id="KW-1185">Reference proteome</keyword>
<accession>A0A914XHA6</accession>
<dbReference type="WBParaSite" id="PSAMB.scaffold8074size6662.g30910.t1">
    <property type="protein sequence ID" value="PSAMB.scaffold8074size6662.g30910.t1"/>
    <property type="gene ID" value="PSAMB.scaffold8074size6662.g30910"/>
</dbReference>
<dbReference type="PANTHER" id="PTHR13260">
    <property type="entry name" value="ANAPHASE PROMOTING COMPLEX SUBUNIT 4 APC4"/>
    <property type="match status" value="1"/>
</dbReference>
<dbReference type="GO" id="GO:0070979">
    <property type="term" value="P:protein K11-linked ubiquitination"/>
    <property type="evidence" value="ECO:0007669"/>
    <property type="project" value="TreeGrafter"/>
</dbReference>
<keyword evidence="2" id="KW-0132">Cell division</keyword>
<feature type="domain" description="Anaphase-promoting complex subunit 4 long" evidence="7">
    <location>
        <begin position="153"/>
        <end position="340"/>
    </location>
</feature>
<evidence type="ECO:0000256" key="1">
    <source>
        <dbReference type="ARBA" id="ARBA00016067"/>
    </source>
</evidence>
<dbReference type="InterPro" id="IPR024789">
    <property type="entry name" value="APC4"/>
</dbReference>
<organism evidence="8 9">
    <name type="scientific">Plectus sambesii</name>
    <dbReference type="NCBI Taxonomy" id="2011161"/>
    <lineage>
        <taxon>Eukaryota</taxon>
        <taxon>Metazoa</taxon>
        <taxon>Ecdysozoa</taxon>
        <taxon>Nematoda</taxon>
        <taxon>Chromadorea</taxon>
        <taxon>Plectida</taxon>
        <taxon>Plectina</taxon>
        <taxon>Plectoidea</taxon>
        <taxon>Plectidae</taxon>
        <taxon>Plectus</taxon>
    </lineage>
</organism>
<evidence type="ECO:0000256" key="6">
    <source>
        <dbReference type="SAM" id="MobiDB-lite"/>
    </source>
</evidence>
<keyword evidence="4" id="KW-0833">Ubl conjugation pathway</keyword>
<feature type="compositionally biased region" description="Low complexity" evidence="6">
    <location>
        <begin position="24"/>
        <end position="37"/>
    </location>
</feature>
<evidence type="ECO:0000259" key="7">
    <source>
        <dbReference type="Pfam" id="PF12896"/>
    </source>
</evidence>
<dbReference type="AlphaFoldDB" id="A0A914XHA6"/>
<keyword evidence="3" id="KW-0498">Mitosis</keyword>
<dbReference type="Proteomes" id="UP000887566">
    <property type="component" value="Unplaced"/>
</dbReference>